<evidence type="ECO:0000256" key="1">
    <source>
        <dbReference type="ARBA" id="ARBA00004651"/>
    </source>
</evidence>
<dbReference type="FunFam" id="1.20.1070.10:FF:000193">
    <property type="entry name" value="Mas-related G-protein coupled receptor member E"/>
    <property type="match status" value="1"/>
</dbReference>
<organism evidence="13 14">
    <name type="scientific">Phrynocephalus forsythii</name>
    <dbReference type="NCBI Taxonomy" id="171643"/>
    <lineage>
        <taxon>Eukaryota</taxon>
        <taxon>Metazoa</taxon>
        <taxon>Chordata</taxon>
        <taxon>Craniata</taxon>
        <taxon>Vertebrata</taxon>
        <taxon>Euteleostomi</taxon>
        <taxon>Lepidosauria</taxon>
        <taxon>Squamata</taxon>
        <taxon>Bifurcata</taxon>
        <taxon>Unidentata</taxon>
        <taxon>Episquamata</taxon>
        <taxon>Toxicofera</taxon>
        <taxon>Iguania</taxon>
        <taxon>Acrodonta</taxon>
        <taxon>Agamidae</taxon>
        <taxon>Agaminae</taxon>
        <taxon>Phrynocephalus</taxon>
    </lineage>
</organism>
<feature type="transmembrane region" description="Helical" evidence="11">
    <location>
        <begin position="262"/>
        <end position="285"/>
    </location>
</feature>
<keyword evidence="7 10" id="KW-0675">Receptor</keyword>
<evidence type="ECO:0000256" key="5">
    <source>
        <dbReference type="ARBA" id="ARBA00023040"/>
    </source>
</evidence>
<dbReference type="PROSITE" id="PS00237">
    <property type="entry name" value="G_PROTEIN_RECEP_F1_1"/>
    <property type="match status" value="1"/>
</dbReference>
<dbReference type="Gene3D" id="1.20.1070.10">
    <property type="entry name" value="Rhodopsin 7-helix transmembrane proteins"/>
    <property type="match status" value="1"/>
</dbReference>
<feature type="transmembrane region" description="Helical" evidence="11">
    <location>
        <begin position="113"/>
        <end position="129"/>
    </location>
</feature>
<dbReference type="InterPro" id="IPR017452">
    <property type="entry name" value="GPCR_Rhodpsn_7TM"/>
</dbReference>
<evidence type="ECO:0000256" key="3">
    <source>
        <dbReference type="ARBA" id="ARBA00022692"/>
    </source>
</evidence>
<feature type="transmembrane region" description="Helical" evidence="11">
    <location>
        <begin position="232"/>
        <end position="256"/>
    </location>
</feature>
<protein>
    <recommendedName>
        <fullName evidence="12">G-protein coupled receptors family 1 profile domain-containing protein</fullName>
    </recommendedName>
</protein>
<feature type="transmembrane region" description="Helical" evidence="11">
    <location>
        <begin position="164"/>
        <end position="189"/>
    </location>
</feature>
<comment type="subcellular location">
    <subcellularLocation>
        <location evidence="1">Cell membrane</location>
        <topology evidence="1">Multi-pass membrane protein</topology>
    </subcellularLocation>
</comment>
<evidence type="ECO:0000313" key="13">
    <source>
        <dbReference type="EMBL" id="KAJ7338171.1"/>
    </source>
</evidence>
<dbReference type="PRINTS" id="PR02108">
    <property type="entry name" value="MRGPCRFAMILY"/>
</dbReference>
<dbReference type="OrthoDB" id="9043355at2759"/>
<evidence type="ECO:0000256" key="9">
    <source>
        <dbReference type="ARBA" id="ARBA00061394"/>
    </source>
</evidence>
<feature type="transmembrane region" description="Helical" evidence="11">
    <location>
        <begin position="79"/>
        <end position="101"/>
    </location>
</feature>
<keyword evidence="5 10" id="KW-0297">G-protein coupled receptor</keyword>
<evidence type="ECO:0000256" key="7">
    <source>
        <dbReference type="ARBA" id="ARBA00023170"/>
    </source>
</evidence>
<evidence type="ECO:0000256" key="6">
    <source>
        <dbReference type="ARBA" id="ARBA00023136"/>
    </source>
</evidence>
<gene>
    <name evidence="13" type="ORF">JRQ81_010814</name>
</gene>
<evidence type="ECO:0000256" key="11">
    <source>
        <dbReference type="SAM" id="Phobius"/>
    </source>
</evidence>
<accession>A0A9Q0Y0E3</accession>
<reference evidence="13" key="1">
    <citation type="journal article" date="2023" name="DNA Res.">
        <title>Chromosome-level genome assembly of Phrynocephalus forsythii using third-generation DNA sequencing and Hi-C analysis.</title>
        <authorList>
            <person name="Qi Y."/>
            <person name="Zhao W."/>
            <person name="Zhao Y."/>
            <person name="Niu C."/>
            <person name="Cao S."/>
            <person name="Zhang Y."/>
        </authorList>
    </citation>
    <scope>NUCLEOTIDE SEQUENCE</scope>
    <source>
        <tissue evidence="13">Muscle</tissue>
    </source>
</reference>
<dbReference type="GO" id="GO:0005886">
    <property type="term" value="C:plasma membrane"/>
    <property type="evidence" value="ECO:0007669"/>
    <property type="project" value="UniProtKB-SubCell"/>
</dbReference>
<dbReference type="EMBL" id="JAPFRF010000003">
    <property type="protein sequence ID" value="KAJ7338171.1"/>
    <property type="molecule type" value="Genomic_DNA"/>
</dbReference>
<evidence type="ECO:0000256" key="4">
    <source>
        <dbReference type="ARBA" id="ARBA00022989"/>
    </source>
</evidence>
<evidence type="ECO:0000256" key="2">
    <source>
        <dbReference type="ARBA" id="ARBA00022475"/>
    </source>
</evidence>
<feature type="transmembrane region" description="Helical" evidence="11">
    <location>
        <begin position="195"/>
        <end position="220"/>
    </location>
</feature>
<dbReference type="PANTHER" id="PTHR11334:SF29">
    <property type="entry name" value="MAS-RELATED G-PROTEIN COUPLED RECEPTOR MEMBER X2"/>
    <property type="match status" value="1"/>
</dbReference>
<keyword evidence="3 10" id="KW-0812">Transmembrane</keyword>
<dbReference type="SUPFAM" id="SSF81321">
    <property type="entry name" value="Family A G protein-coupled receptor-like"/>
    <property type="match status" value="1"/>
</dbReference>
<keyword evidence="8 10" id="KW-0807">Transducer</keyword>
<dbReference type="PRINTS" id="PR00237">
    <property type="entry name" value="GPCRRHODOPSN"/>
</dbReference>
<feature type="transmembrane region" description="Helical" evidence="11">
    <location>
        <begin position="41"/>
        <end position="59"/>
    </location>
</feature>
<proteinExistence type="inferred from homology"/>
<name>A0A9Q0Y0E3_9SAUR</name>
<dbReference type="GO" id="GO:0004930">
    <property type="term" value="F:G protein-coupled receptor activity"/>
    <property type="evidence" value="ECO:0007669"/>
    <property type="project" value="UniProtKB-KW"/>
</dbReference>
<sequence length="323" mass="36266">MTVLLPTNDSNGSGNSEDTIFTDQNRTGAEDEYDHSAMAMLLGNITFSFILIISLLGLWGNGVVIKILGFRIKRTPYTIYILNLSGADFGVLICLICLTIGKFVDTLDERHSVLPWFVNIIVQLFFFTYSTSQFLLAAISIDRCVAVLFPLWHRYHRPPHLSPIACALIWILSFLLPGINITLLVTGILLVPPLLFQVIVNVLLSAPLMVISTLTLFINVNCKAKRAHRGKLVTAILLALLFFLLFAFPLNVFYIIRWPFFNLIPIGLVCASLNSSINPLIYFLVGKRQRKSPARVSIKVALQRVFEDEQECEEESTRCETSV</sequence>
<evidence type="ECO:0000313" key="14">
    <source>
        <dbReference type="Proteomes" id="UP001142489"/>
    </source>
</evidence>
<feature type="domain" description="G-protein coupled receptors family 1 profile" evidence="12">
    <location>
        <begin position="60"/>
        <end position="282"/>
    </location>
</feature>
<dbReference type="Pfam" id="PF00001">
    <property type="entry name" value="7tm_1"/>
    <property type="match status" value="1"/>
</dbReference>
<keyword evidence="4 11" id="KW-1133">Transmembrane helix</keyword>
<dbReference type="PANTHER" id="PTHR11334">
    <property type="entry name" value="MAS-RELATED G-PROTEIN COUPLED RECEPTOR"/>
    <property type="match status" value="1"/>
</dbReference>
<dbReference type="InterPro" id="IPR026234">
    <property type="entry name" value="MRGPCRFAMILY"/>
</dbReference>
<comment type="caution">
    <text evidence="13">The sequence shown here is derived from an EMBL/GenBank/DDBJ whole genome shotgun (WGS) entry which is preliminary data.</text>
</comment>
<dbReference type="InterPro" id="IPR000276">
    <property type="entry name" value="GPCR_Rhodpsn"/>
</dbReference>
<dbReference type="Proteomes" id="UP001142489">
    <property type="component" value="Unassembled WGS sequence"/>
</dbReference>
<keyword evidence="14" id="KW-1185">Reference proteome</keyword>
<dbReference type="PROSITE" id="PS50262">
    <property type="entry name" value="G_PROTEIN_RECEP_F1_2"/>
    <property type="match status" value="1"/>
</dbReference>
<evidence type="ECO:0000259" key="12">
    <source>
        <dbReference type="PROSITE" id="PS50262"/>
    </source>
</evidence>
<keyword evidence="6 11" id="KW-0472">Membrane</keyword>
<evidence type="ECO:0000256" key="8">
    <source>
        <dbReference type="ARBA" id="ARBA00023224"/>
    </source>
</evidence>
<dbReference type="AlphaFoldDB" id="A0A9Q0Y0E3"/>
<comment type="similarity">
    <text evidence="9">Belongs to the G-protein coupled receptor 1 family. Mas subfamily.</text>
</comment>
<evidence type="ECO:0000256" key="10">
    <source>
        <dbReference type="RuleBase" id="RU000688"/>
    </source>
</evidence>
<keyword evidence="2" id="KW-1003">Cell membrane</keyword>